<feature type="domain" description="Lipase maturation factor 1/2 N-terminal" evidence="2">
    <location>
        <begin position="153"/>
        <end position="252"/>
    </location>
</feature>
<feature type="transmembrane region" description="Helical" evidence="1">
    <location>
        <begin position="80"/>
        <end position="98"/>
    </location>
</feature>
<dbReference type="AlphaFoldDB" id="A0AA88N3A3"/>
<feature type="transmembrane region" description="Helical" evidence="1">
    <location>
        <begin position="182"/>
        <end position="203"/>
    </location>
</feature>
<evidence type="ECO:0000256" key="1">
    <source>
        <dbReference type="RuleBase" id="RU361229"/>
    </source>
</evidence>
<dbReference type="PANTHER" id="PTHR14463:SF5">
    <property type="entry name" value="LIPASE MATURATION FACTOR 2"/>
    <property type="match status" value="1"/>
</dbReference>
<evidence type="ECO:0000259" key="2">
    <source>
        <dbReference type="Pfam" id="PF06762"/>
    </source>
</evidence>
<feature type="transmembrane region" description="Helical" evidence="1">
    <location>
        <begin position="6"/>
        <end position="28"/>
    </location>
</feature>
<proteinExistence type="inferred from homology"/>
<dbReference type="InterPro" id="IPR009613">
    <property type="entry name" value="LMF"/>
</dbReference>
<reference evidence="3" key="1">
    <citation type="submission" date="2023-08" db="EMBL/GenBank/DDBJ databases">
        <title>Pelteobagrus vachellii genome.</title>
        <authorList>
            <person name="Liu H."/>
        </authorList>
    </citation>
    <scope>NUCLEOTIDE SEQUENCE</scope>
    <source>
        <strain evidence="3">PRFRI_2022a</strain>
        <tissue evidence="3">Muscle</tissue>
    </source>
</reference>
<comment type="similarity">
    <text evidence="1">Belongs to the lipase maturation factor family.</text>
</comment>
<dbReference type="GO" id="GO:0051604">
    <property type="term" value="P:protein maturation"/>
    <property type="evidence" value="ECO:0007669"/>
    <property type="project" value="InterPro"/>
</dbReference>
<organism evidence="3 4">
    <name type="scientific">Tachysurus vachellii</name>
    <name type="common">Darkbarbel catfish</name>
    <name type="synonym">Pelteobagrus vachellii</name>
    <dbReference type="NCBI Taxonomy" id="175792"/>
    <lineage>
        <taxon>Eukaryota</taxon>
        <taxon>Metazoa</taxon>
        <taxon>Chordata</taxon>
        <taxon>Craniata</taxon>
        <taxon>Vertebrata</taxon>
        <taxon>Euteleostomi</taxon>
        <taxon>Actinopterygii</taxon>
        <taxon>Neopterygii</taxon>
        <taxon>Teleostei</taxon>
        <taxon>Ostariophysi</taxon>
        <taxon>Siluriformes</taxon>
        <taxon>Bagridae</taxon>
        <taxon>Tachysurus</taxon>
    </lineage>
</organism>
<comment type="caution">
    <text evidence="3">The sequence shown here is derived from an EMBL/GenBank/DDBJ whole genome shotgun (WGS) entry which is preliminary data.</text>
</comment>
<accession>A0AA88N3A3</accession>
<dbReference type="EMBL" id="JAVHJS010000009">
    <property type="protein sequence ID" value="KAK2848438.1"/>
    <property type="molecule type" value="Genomic_DNA"/>
</dbReference>
<protein>
    <recommendedName>
        <fullName evidence="1">Lipase maturation factor</fullName>
    </recommendedName>
</protein>
<gene>
    <name evidence="3" type="ORF">Q7C36_010120</name>
</gene>
<keyword evidence="1" id="KW-1133">Transmembrane helix</keyword>
<feature type="transmembrane region" description="Helical" evidence="1">
    <location>
        <begin position="215"/>
        <end position="234"/>
    </location>
</feature>
<keyword evidence="1" id="KW-0472">Membrane</keyword>
<dbReference type="GO" id="GO:0005789">
    <property type="term" value="C:endoplasmic reticulum membrane"/>
    <property type="evidence" value="ECO:0007669"/>
    <property type="project" value="UniProtKB-SubCell"/>
</dbReference>
<dbReference type="PANTHER" id="PTHR14463">
    <property type="entry name" value="LIPASE MATURATION FACTOR"/>
    <property type="match status" value="1"/>
</dbReference>
<dbReference type="Pfam" id="PF06762">
    <property type="entry name" value="LMF1"/>
    <property type="match status" value="1"/>
</dbReference>
<feature type="transmembrane region" description="Helical" evidence="1">
    <location>
        <begin position="104"/>
        <end position="124"/>
    </location>
</feature>
<keyword evidence="1" id="KW-0256">Endoplasmic reticulum</keyword>
<keyword evidence="4" id="KW-1185">Reference proteome</keyword>
<comment type="function">
    <text evidence="1">Involved in the maturation of specific proteins in the endoplasmic reticulum.</text>
</comment>
<name>A0AA88N3A3_TACVA</name>
<comment type="subcellular location">
    <subcellularLocation>
        <location evidence="1">Endoplasmic reticulum membrane</location>
        <topology evidence="1">Multi-pass membrane protein</topology>
    </subcellularLocation>
</comment>
<sequence>MGETRLAAHVFLWSLSALYMFAFASLYVQIPGLYGNDGILPARWMLRLVGKSMWERLRDTPTLLWFGPQLGLDTQHCMELLSLSGTILSLAAMTVPALRDCRLYFILWVFYLSLYKVSQVFLYFQWDNLLLEVGFLAILIAPMKMPWGNRSLSTWWGLTALTYHYETQCIPMPLPVCPPVAVWFQKLSVVATFVIEIAVPFLFFSPIRRHRLFSFYTQVLLQVLIILTGNYNFFNLLTIALCCSLLDDEHISLWLADAHSTMRGVRTSSAF</sequence>
<keyword evidence="1" id="KW-0812">Transmembrane</keyword>
<evidence type="ECO:0000313" key="4">
    <source>
        <dbReference type="Proteomes" id="UP001187315"/>
    </source>
</evidence>
<evidence type="ECO:0000313" key="3">
    <source>
        <dbReference type="EMBL" id="KAK2848438.1"/>
    </source>
</evidence>
<dbReference type="InterPro" id="IPR057434">
    <property type="entry name" value="LMF1/2_N"/>
</dbReference>
<dbReference type="Proteomes" id="UP001187315">
    <property type="component" value="Unassembled WGS sequence"/>
</dbReference>